<comment type="subcellular location">
    <subcellularLocation>
        <location evidence="2">Endoplasmic reticulum membrane</location>
    </subcellularLocation>
</comment>
<sequence length="255" mass="29135">MCSGALFVSHSFNCFVIAGYCNAKLPSSRRRSIQLVRSCSITKRLVNMEGAKFLAFAKEATVHWILVARWKRKWKFILQCRSSPPSILPKHVAFALRYETDMERLASLVTTCYLLGVRRISVYRFGSWNNDLGSRLAVYCTNWLSEKEKELTLTYLSRDDGFCLLVDAIKQLMLQQPSNDRVNDKQLFGHLNRCCCVEAVDLLVIFGDHGTIVGYPPFSISWAEVHVLPALSKVTKADMLQSLHEFSNKERRFGK</sequence>
<evidence type="ECO:0000313" key="14">
    <source>
        <dbReference type="WBParaSite" id="TMUE_1000004117.1"/>
    </source>
</evidence>
<dbReference type="PANTHER" id="PTHR21528:SF0">
    <property type="entry name" value="DEHYDRODOLICHYL DIPHOSPHATE SYNTHASE COMPLEX SUBUNIT NUS1"/>
    <property type="match status" value="1"/>
</dbReference>
<proteinExistence type="inferred from homology"/>
<keyword evidence="13" id="KW-1185">Reference proteome</keyword>
<dbReference type="STRING" id="70415.A0A5S6QAY3"/>
<comment type="cofactor">
    <cofactor evidence="1">
        <name>Mg(2+)</name>
        <dbReference type="ChEBI" id="CHEBI:18420"/>
    </cofactor>
</comment>
<dbReference type="GO" id="GO:0045547">
    <property type="term" value="F:ditrans,polycis-polyprenyl diphosphate synthase [(2E,6E)-farnesyl diphosphate specific] activity"/>
    <property type="evidence" value="ECO:0007669"/>
    <property type="project" value="UniProtKB-EC"/>
</dbReference>
<evidence type="ECO:0000256" key="7">
    <source>
        <dbReference type="ARBA" id="ARBA00022692"/>
    </source>
</evidence>
<evidence type="ECO:0000256" key="12">
    <source>
        <dbReference type="ARBA" id="ARBA00047353"/>
    </source>
</evidence>
<evidence type="ECO:0000256" key="2">
    <source>
        <dbReference type="ARBA" id="ARBA00004586"/>
    </source>
</evidence>
<evidence type="ECO:0000256" key="8">
    <source>
        <dbReference type="ARBA" id="ARBA00022824"/>
    </source>
</evidence>
<name>A0A5S6QAY3_TRIMR</name>
<keyword evidence="8" id="KW-0256">Endoplasmic reticulum</keyword>
<comment type="pathway">
    <text evidence="3">Protein modification; protein glycosylation.</text>
</comment>
<dbReference type="InterPro" id="IPR038887">
    <property type="entry name" value="Nus1/NgBR"/>
</dbReference>
<dbReference type="GO" id="GO:0005789">
    <property type="term" value="C:endoplasmic reticulum membrane"/>
    <property type="evidence" value="ECO:0007669"/>
    <property type="project" value="UniProtKB-SubCell"/>
</dbReference>
<keyword evidence="7" id="KW-0812">Transmembrane</keyword>
<reference evidence="14" key="1">
    <citation type="submission" date="2019-12" db="UniProtKB">
        <authorList>
            <consortium name="WormBaseParasite"/>
        </authorList>
    </citation>
    <scope>IDENTIFICATION</scope>
</reference>
<evidence type="ECO:0000256" key="9">
    <source>
        <dbReference type="ARBA" id="ARBA00022842"/>
    </source>
</evidence>
<dbReference type="WBParaSite" id="TMUE_1000004117.1">
    <property type="protein sequence ID" value="TMUE_1000004117.1"/>
    <property type="gene ID" value="WBGene00292600"/>
</dbReference>
<keyword evidence="11" id="KW-0472">Membrane</keyword>
<dbReference type="Gene3D" id="3.40.1180.10">
    <property type="entry name" value="Decaprenyl diphosphate synthase-like"/>
    <property type="match status" value="1"/>
</dbReference>
<keyword evidence="10" id="KW-1133">Transmembrane helix</keyword>
<dbReference type="EC" id="2.5.1.87" evidence="5"/>
<evidence type="ECO:0000256" key="3">
    <source>
        <dbReference type="ARBA" id="ARBA00004922"/>
    </source>
</evidence>
<evidence type="ECO:0000256" key="5">
    <source>
        <dbReference type="ARBA" id="ARBA00012596"/>
    </source>
</evidence>
<dbReference type="GO" id="GO:1904423">
    <property type="term" value="C:dehydrodolichyl diphosphate synthase complex"/>
    <property type="evidence" value="ECO:0007669"/>
    <property type="project" value="InterPro"/>
</dbReference>
<evidence type="ECO:0000256" key="10">
    <source>
        <dbReference type="ARBA" id="ARBA00022989"/>
    </source>
</evidence>
<comment type="catalytic activity">
    <reaction evidence="12">
        <text>n isopentenyl diphosphate + (2E,6E)-farnesyl diphosphate = a di-trans,poly-cis-polyprenyl diphosphate + n diphosphate</text>
        <dbReference type="Rhea" id="RHEA:53008"/>
        <dbReference type="Rhea" id="RHEA-COMP:19494"/>
        <dbReference type="ChEBI" id="CHEBI:33019"/>
        <dbReference type="ChEBI" id="CHEBI:128769"/>
        <dbReference type="ChEBI" id="CHEBI:136960"/>
        <dbReference type="ChEBI" id="CHEBI:175763"/>
        <dbReference type="EC" id="2.5.1.87"/>
    </reaction>
</comment>
<comment type="similarity">
    <text evidence="4">Belongs to the UPP synthase family.</text>
</comment>
<dbReference type="UniPathway" id="UPA00378"/>
<keyword evidence="6" id="KW-0808">Transferase</keyword>
<organism evidence="13 14">
    <name type="scientific">Trichuris muris</name>
    <name type="common">Mouse whipworm</name>
    <dbReference type="NCBI Taxonomy" id="70415"/>
    <lineage>
        <taxon>Eukaryota</taxon>
        <taxon>Metazoa</taxon>
        <taxon>Ecdysozoa</taxon>
        <taxon>Nematoda</taxon>
        <taxon>Enoplea</taxon>
        <taxon>Dorylaimia</taxon>
        <taxon>Trichinellida</taxon>
        <taxon>Trichuridae</taxon>
        <taxon>Trichuris</taxon>
    </lineage>
</organism>
<dbReference type="AlphaFoldDB" id="A0A5S6QAY3"/>
<evidence type="ECO:0000256" key="1">
    <source>
        <dbReference type="ARBA" id="ARBA00001946"/>
    </source>
</evidence>
<protein>
    <recommendedName>
        <fullName evidence="5">ditrans,polycis-polyprenyl diphosphate synthase [(2E,6E)-farnesyldiphosphate specific]</fullName>
        <ecNumber evidence="5">2.5.1.87</ecNumber>
    </recommendedName>
</protein>
<dbReference type="PANTHER" id="PTHR21528">
    <property type="entry name" value="DEHYDRODOLICHYL DIPHOSPHATE SYNTHASE COMPLEX SUBUNIT NUS1"/>
    <property type="match status" value="1"/>
</dbReference>
<dbReference type="SUPFAM" id="SSF64005">
    <property type="entry name" value="Undecaprenyl diphosphate synthase"/>
    <property type="match status" value="1"/>
</dbReference>
<keyword evidence="9" id="KW-0460">Magnesium</keyword>
<dbReference type="Proteomes" id="UP000046395">
    <property type="component" value="Unassembled WGS sequence"/>
</dbReference>
<evidence type="ECO:0000256" key="11">
    <source>
        <dbReference type="ARBA" id="ARBA00023136"/>
    </source>
</evidence>
<evidence type="ECO:0000256" key="6">
    <source>
        <dbReference type="ARBA" id="ARBA00022679"/>
    </source>
</evidence>
<dbReference type="InterPro" id="IPR036424">
    <property type="entry name" value="UPP_synth-like_sf"/>
</dbReference>
<evidence type="ECO:0000256" key="4">
    <source>
        <dbReference type="ARBA" id="ARBA00005432"/>
    </source>
</evidence>
<evidence type="ECO:0000313" key="13">
    <source>
        <dbReference type="Proteomes" id="UP000046395"/>
    </source>
</evidence>
<accession>A0A5S6QAY3</accession>